<dbReference type="AlphaFoldDB" id="A0A4V6NB03"/>
<dbReference type="SMART" id="SM00852">
    <property type="entry name" value="MoCF_biosynth"/>
    <property type="match status" value="1"/>
</dbReference>
<comment type="function">
    <text evidence="2 11">Catalyzes the insertion of molybdate into adenylated molybdopterin with the concomitant release of AMP.</text>
</comment>
<evidence type="ECO:0000256" key="4">
    <source>
        <dbReference type="ARBA" id="ARBA00010763"/>
    </source>
</evidence>
<comment type="caution">
    <text evidence="13">The sequence shown here is derived from an EMBL/GenBank/DDBJ whole genome shotgun (WGS) entry which is preliminary data.</text>
</comment>
<dbReference type="Gene3D" id="3.90.105.10">
    <property type="entry name" value="Molybdopterin biosynthesis moea protein, domain 2"/>
    <property type="match status" value="1"/>
</dbReference>
<evidence type="ECO:0000256" key="6">
    <source>
        <dbReference type="ARBA" id="ARBA00022679"/>
    </source>
</evidence>
<evidence type="ECO:0000256" key="10">
    <source>
        <dbReference type="ARBA" id="ARBA00047317"/>
    </source>
</evidence>
<dbReference type="PANTHER" id="PTHR10192">
    <property type="entry name" value="MOLYBDOPTERIN BIOSYNTHESIS PROTEIN"/>
    <property type="match status" value="1"/>
</dbReference>
<dbReference type="Pfam" id="PF00994">
    <property type="entry name" value="MoCF_biosynth"/>
    <property type="match status" value="1"/>
</dbReference>
<gene>
    <name evidence="13" type="ORF">EZJ19_07185</name>
</gene>
<dbReference type="Gene3D" id="2.170.190.11">
    <property type="entry name" value="Molybdopterin biosynthesis moea protein, domain 3"/>
    <property type="match status" value="1"/>
</dbReference>
<evidence type="ECO:0000256" key="3">
    <source>
        <dbReference type="ARBA" id="ARBA00005046"/>
    </source>
</evidence>
<evidence type="ECO:0000256" key="9">
    <source>
        <dbReference type="ARBA" id="ARBA00023150"/>
    </source>
</evidence>
<evidence type="ECO:0000259" key="12">
    <source>
        <dbReference type="SMART" id="SM00852"/>
    </source>
</evidence>
<dbReference type="InterPro" id="IPR005111">
    <property type="entry name" value="MoeA_C_domain_IV"/>
</dbReference>
<comment type="pathway">
    <text evidence="3 11">Cofactor biosynthesis; molybdopterin biosynthesis.</text>
</comment>
<reference evidence="13 14" key="1">
    <citation type="submission" date="2019-03" db="EMBL/GenBank/DDBJ databases">
        <title>Genome sequence of Thiobacillaceae bacterium LSR1, a sulfur-oxidizing bacterium isolated from freshwater sediment.</title>
        <authorList>
            <person name="Li S."/>
        </authorList>
    </citation>
    <scope>NUCLEOTIDE SEQUENCE [LARGE SCALE GENOMIC DNA]</scope>
    <source>
        <strain evidence="13 14">LSR1</strain>
    </source>
</reference>
<dbReference type="Gene3D" id="2.40.340.10">
    <property type="entry name" value="MoeA, C-terminal, domain IV"/>
    <property type="match status" value="1"/>
</dbReference>
<dbReference type="Gene3D" id="3.40.980.10">
    <property type="entry name" value="MoaB/Mog-like domain"/>
    <property type="match status" value="1"/>
</dbReference>
<proteinExistence type="inferred from homology"/>
<dbReference type="CDD" id="cd00887">
    <property type="entry name" value="MoeA"/>
    <property type="match status" value="1"/>
</dbReference>
<dbReference type="GO" id="GO:0006777">
    <property type="term" value="P:Mo-molybdopterin cofactor biosynthetic process"/>
    <property type="evidence" value="ECO:0007669"/>
    <property type="project" value="UniProtKB-UniRule"/>
</dbReference>
<evidence type="ECO:0000256" key="7">
    <source>
        <dbReference type="ARBA" id="ARBA00022723"/>
    </source>
</evidence>
<evidence type="ECO:0000256" key="11">
    <source>
        <dbReference type="RuleBase" id="RU365090"/>
    </source>
</evidence>
<dbReference type="GO" id="GO:0061599">
    <property type="term" value="F:molybdopterin molybdotransferase activity"/>
    <property type="evidence" value="ECO:0007669"/>
    <property type="project" value="UniProtKB-UniRule"/>
</dbReference>
<dbReference type="SUPFAM" id="SSF63882">
    <property type="entry name" value="MoeA N-terminal region -like"/>
    <property type="match status" value="1"/>
</dbReference>
<keyword evidence="14" id="KW-1185">Reference proteome</keyword>
<comment type="catalytic activity">
    <reaction evidence="10">
        <text>adenylyl-molybdopterin + molybdate = Mo-molybdopterin + AMP + H(+)</text>
        <dbReference type="Rhea" id="RHEA:35047"/>
        <dbReference type="ChEBI" id="CHEBI:15378"/>
        <dbReference type="ChEBI" id="CHEBI:36264"/>
        <dbReference type="ChEBI" id="CHEBI:62727"/>
        <dbReference type="ChEBI" id="CHEBI:71302"/>
        <dbReference type="ChEBI" id="CHEBI:456215"/>
        <dbReference type="EC" id="2.10.1.1"/>
    </reaction>
</comment>
<dbReference type="InterPro" id="IPR036688">
    <property type="entry name" value="MoeA_C_domain_IV_sf"/>
</dbReference>
<comment type="cofactor">
    <cofactor evidence="1 11">
        <name>Mg(2+)</name>
        <dbReference type="ChEBI" id="CHEBI:18420"/>
    </cofactor>
</comment>
<evidence type="ECO:0000313" key="14">
    <source>
        <dbReference type="Proteomes" id="UP000295443"/>
    </source>
</evidence>
<evidence type="ECO:0000256" key="5">
    <source>
        <dbReference type="ARBA" id="ARBA00022505"/>
    </source>
</evidence>
<comment type="similarity">
    <text evidence="4 11">Belongs to the MoeA family.</text>
</comment>
<dbReference type="PANTHER" id="PTHR10192:SF5">
    <property type="entry name" value="GEPHYRIN"/>
    <property type="match status" value="1"/>
</dbReference>
<dbReference type="Pfam" id="PF03454">
    <property type="entry name" value="MoeA_C"/>
    <property type="match status" value="1"/>
</dbReference>
<name>A0A4V6NB03_9PROT</name>
<evidence type="ECO:0000256" key="8">
    <source>
        <dbReference type="ARBA" id="ARBA00022842"/>
    </source>
</evidence>
<dbReference type="RefSeq" id="WP_131446075.1">
    <property type="nucleotide sequence ID" value="NZ_SJZB01000027.1"/>
</dbReference>
<dbReference type="InterPro" id="IPR038987">
    <property type="entry name" value="MoeA-like"/>
</dbReference>
<feature type="domain" description="MoaB/Mog" evidence="12">
    <location>
        <begin position="178"/>
        <end position="315"/>
    </location>
</feature>
<dbReference type="FunFam" id="3.40.980.10:FF:000004">
    <property type="entry name" value="Molybdopterin molybdenumtransferase"/>
    <property type="match status" value="1"/>
</dbReference>
<keyword evidence="6 11" id="KW-0808">Transferase</keyword>
<accession>A0A4V6NB03</accession>
<keyword evidence="8 11" id="KW-0460">Magnesium</keyword>
<evidence type="ECO:0000313" key="13">
    <source>
        <dbReference type="EMBL" id="TCJ15392.1"/>
    </source>
</evidence>
<dbReference type="EMBL" id="SJZB01000027">
    <property type="protein sequence ID" value="TCJ15392.1"/>
    <property type="molecule type" value="Genomic_DNA"/>
</dbReference>
<evidence type="ECO:0000256" key="1">
    <source>
        <dbReference type="ARBA" id="ARBA00001946"/>
    </source>
</evidence>
<protein>
    <recommendedName>
        <fullName evidence="11">Molybdopterin molybdenumtransferase</fullName>
        <ecNumber evidence="11">2.10.1.1</ecNumber>
    </recommendedName>
</protein>
<dbReference type="SUPFAM" id="SSF63867">
    <property type="entry name" value="MoeA C-terminal domain-like"/>
    <property type="match status" value="1"/>
</dbReference>
<keyword evidence="7 11" id="KW-0479">Metal-binding</keyword>
<dbReference type="InterPro" id="IPR005110">
    <property type="entry name" value="MoeA_linker/N"/>
</dbReference>
<dbReference type="NCBIfam" id="TIGR00177">
    <property type="entry name" value="molyb_syn"/>
    <property type="match status" value="1"/>
</dbReference>
<evidence type="ECO:0000256" key="2">
    <source>
        <dbReference type="ARBA" id="ARBA00002901"/>
    </source>
</evidence>
<dbReference type="EC" id="2.10.1.1" evidence="11"/>
<dbReference type="Proteomes" id="UP000295443">
    <property type="component" value="Unassembled WGS sequence"/>
</dbReference>
<dbReference type="SUPFAM" id="SSF53218">
    <property type="entry name" value="Molybdenum cofactor biosynthesis proteins"/>
    <property type="match status" value="1"/>
</dbReference>
<keyword evidence="5 11" id="KW-0500">Molybdenum</keyword>
<dbReference type="InterPro" id="IPR036135">
    <property type="entry name" value="MoeA_linker/N_sf"/>
</dbReference>
<dbReference type="InterPro" id="IPR036425">
    <property type="entry name" value="MoaB/Mog-like_dom_sf"/>
</dbReference>
<dbReference type="UniPathway" id="UPA00344"/>
<dbReference type="NCBIfam" id="NF045515">
    <property type="entry name" value="Glp_gephyrin"/>
    <property type="match status" value="1"/>
</dbReference>
<dbReference type="InterPro" id="IPR001453">
    <property type="entry name" value="MoaB/Mog_dom"/>
</dbReference>
<sequence>MSHATLTVDEARARLLAAATPLAETETLAADLALGRVLARPLVAAVTVPPLDNSAMDGYALRLADAADGAWLPIGQRIPAGHPGGALKAGDAARIFTGAPVPEGADTVVMQEDCETDGDRVRVVRPAKAGANIRRAGEDIRAGQAVLAAGQRLTPARLGVAASVGATELAVYRRLRVAVFFTGDEIVMPGQALAPGRIYNSNRASLRGLLGQLGCEIVDLGQVPDRLDATLAVLEQAAAAADVVITSGGVSVGEEDHVKAALERLGRIDMWQVAMKPGKPLVYGRVGAADFLGLPGNPVSAYVVFCLFARPFLLARMGAEVGPVKAYTVPAGFDWPKPGKRREYLRARYEDGRALLYPSQSSGVLTSLAWADGLVDIAAGATVKAGDPVAFLPMTELLA</sequence>
<dbReference type="OrthoDB" id="9804758at2"/>
<dbReference type="GO" id="GO:0046872">
    <property type="term" value="F:metal ion binding"/>
    <property type="evidence" value="ECO:0007669"/>
    <property type="project" value="UniProtKB-UniRule"/>
</dbReference>
<organism evidence="13 14">
    <name type="scientific">Parasulfuritortus cantonensis</name>
    <dbReference type="NCBI Taxonomy" id="2528202"/>
    <lineage>
        <taxon>Bacteria</taxon>
        <taxon>Pseudomonadati</taxon>
        <taxon>Pseudomonadota</taxon>
        <taxon>Betaproteobacteria</taxon>
        <taxon>Nitrosomonadales</taxon>
        <taxon>Thiobacillaceae</taxon>
        <taxon>Parasulfuritortus</taxon>
    </lineage>
</organism>
<keyword evidence="9 11" id="KW-0501">Molybdenum cofactor biosynthesis</keyword>
<dbReference type="GO" id="GO:0005829">
    <property type="term" value="C:cytosol"/>
    <property type="evidence" value="ECO:0007669"/>
    <property type="project" value="TreeGrafter"/>
</dbReference>
<dbReference type="Pfam" id="PF03453">
    <property type="entry name" value="MoeA_N"/>
    <property type="match status" value="1"/>
</dbReference>